<name>A0A840BXK9_9HYPH</name>
<keyword evidence="4" id="KW-0633">Potassium transport</keyword>
<dbReference type="InterPro" id="IPR003148">
    <property type="entry name" value="RCK_N"/>
</dbReference>
<accession>A0A840BXK9</accession>
<feature type="transmembrane region" description="Helical" evidence="10">
    <location>
        <begin position="102"/>
        <end position="125"/>
    </location>
</feature>
<dbReference type="Gene3D" id="1.20.1530.20">
    <property type="match status" value="1"/>
</dbReference>
<dbReference type="RefSeq" id="WP_246373081.1">
    <property type="nucleotide sequence ID" value="NZ_JACIEN010000003.1"/>
</dbReference>
<keyword evidence="2" id="KW-0813">Transport</keyword>
<feature type="transmembrane region" description="Helical" evidence="10">
    <location>
        <begin position="346"/>
        <end position="369"/>
    </location>
</feature>
<keyword evidence="3" id="KW-0050">Antiport</keyword>
<protein>
    <submittedName>
        <fullName evidence="12">CPA2 family monovalent cation:H+ antiporter-2</fullName>
    </submittedName>
</protein>
<dbReference type="Proteomes" id="UP000577362">
    <property type="component" value="Unassembled WGS sequence"/>
</dbReference>
<keyword evidence="9 10" id="KW-0472">Membrane</keyword>
<evidence type="ECO:0000256" key="1">
    <source>
        <dbReference type="ARBA" id="ARBA00004141"/>
    </source>
</evidence>
<feature type="transmembrane region" description="Helical" evidence="10">
    <location>
        <begin position="131"/>
        <end position="151"/>
    </location>
</feature>
<keyword evidence="8" id="KW-0406">Ion transport</keyword>
<dbReference type="PANTHER" id="PTHR46157:SF4">
    <property type="entry name" value="K(+) EFFLUX ANTIPORTER 3, CHLOROPLASTIC"/>
    <property type="match status" value="1"/>
</dbReference>
<dbReference type="Pfam" id="PF02254">
    <property type="entry name" value="TrkA_N"/>
    <property type="match status" value="1"/>
</dbReference>
<evidence type="ECO:0000313" key="12">
    <source>
        <dbReference type="EMBL" id="MBB4017814.1"/>
    </source>
</evidence>
<evidence type="ECO:0000256" key="9">
    <source>
        <dbReference type="ARBA" id="ARBA00023136"/>
    </source>
</evidence>
<sequence>MTATVPVETYKDALLVLAAAGAAVPMIKLLRISPVLGFLGVGAVLGPHGLGDLVGEVPVLRYLTISDQELMARIAEFGVVFLLFVIGIELSWARLWTLRRLVFGLGFAQVVACATALGLGVALAGGAAAEALVIGSALALSSTAIVLESLAERRRLGTSAGRTSFAVLLFQDLAVVPLLFLVGVLGAREEGSVATGFVIAIGQAVFAIAVIVLIGRRALRPFFRLVAAADSPELFMAAALLVVVGTALATGAAGLSMPLGAFIAGLLLAETEYRREIEVMIAPFKGLLLGVFFISVGMMVDIGGIARQPGIILGAAAAAVLVKTLIVYGLVRLFSGGHAAAAESALLLGPGGEFAFVLLTHAAALAVIPRPVSDIAIAATAVTMVFIPLLARLGAIAAGRFDRPGALPPEAQVQPEPGEHGHAIIIGCGRVGRLVSDMLAAQAIDHLVVDRDVATVTAERRQGRNVFYGDATRREYLRLCGIADAAGLIITVDASTAVDEIVLQAKALKPGIKIIARARDARHARHLYGLGVTHAVPETIEASLQLSEASLVHLGVPMGLAIAAVHDRRDLFRNELRAMRESGGQ</sequence>
<feature type="transmembrane region" description="Helical" evidence="10">
    <location>
        <begin position="70"/>
        <end position="90"/>
    </location>
</feature>
<evidence type="ECO:0000256" key="10">
    <source>
        <dbReference type="SAM" id="Phobius"/>
    </source>
</evidence>
<evidence type="ECO:0000259" key="11">
    <source>
        <dbReference type="PROSITE" id="PS51201"/>
    </source>
</evidence>
<gene>
    <name evidence="12" type="ORF">GGR16_002848</name>
</gene>
<evidence type="ECO:0000256" key="3">
    <source>
        <dbReference type="ARBA" id="ARBA00022449"/>
    </source>
</evidence>
<keyword evidence="5 10" id="KW-0812">Transmembrane</keyword>
<evidence type="ECO:0000313" key="13">
    <source>
        <dbReference type="Proteomes" id="UP000577362"/>
    </source>
</evidence>
<dbReference type="GO" id="GO:0005886">
    <property type="term" value="C:plasma membrane"/>
    <property type="evidence" value="ECO:0007669"/>
    <property type="project" value="TreeGrafter"/>
</dbReference>
<feature type="transmembrane region" description="Helical" evidence="10">
    <location>
        <begin position="311"/>
        <end position="334"/>
    </location>
</feature>
<dbReference type="PROSITE" id="PS51201">
    <property type="entry name" value="RCK_N"/>
    <property type="match status" value="1"/>
</dbReference>
<dbReference type="InterPro" id="IPR036291">
    <property type="entry name" value="NAD(P)-bd_dom_sf"/>
</dbReference>
<dbReference type="SUPFAM" id="SSF51735">
    <property type="entry name" value="NAD(P)-binding Rossmann-fold domains"/>
    <property type="match status" value="1"/>
</dbReference>
<dbReference type="EMBL" id="JACIEN010000003">
    <property type="protein sequence ID" value="MBB4017814.1"/>
    <property type="molecule type" value="Genomic_DNA"/>
</dbReference>
<feature type="domain" description="RCK N-terminal" evidence="11">
    <location>
        <begin position="420"/>
        <end position="536"/>
    </location>
</feature>
<feature type="transmembrane region" description="Helical" evidence="10">
    <location>
        <begin position="375"/>
        <end position="395"/>
    </location>
</feature>
<dbReference type="PANTHER" id="PTHR46157">
    <property type="entry name" value="K(+) EFFLUX ANTIPORTER 3, CHLOROPLASTIC"/>
    <property type="match status" value="1"/>
</dbReference>
<dbReference type="Pfam" id="PF00999">
    <property type="entry name" value="Na_H_Exchanger"/>
    <property type="match status" value="1"/>
</dbReference>
<dbReference type="AlphaFoldDB" id="A0A840BXK9"/>
<reference evidence="12 13" key="1">
    <citation type="submission" date="2020-08" db="EMBL/GenBank/DDBJ databases">
        <title>Genomic Encyclopedia of Type Strains, Phase IV (KMG-IV): sequencing the most valuable type-strain genomes for metagenomic binning, comparative biology and taxonomic classification.</title>
        <authorList>
            <person name="Goeker M."/>
        </authorList>
    </citation>
    <scope>NUCLEOTIDE SEQUENCE [LARGE SCALE GENOMIC DNA]</scope>
    <source>
        <strain evidence="12 13">DSM 103737</strain>
    </source>
</reference>
<proteinExistence type="predicted"/>
<dbReference type="Gene3D" id="3.40.50.720">
    <property type="entry name" value="NAD(P)-binding Rossmann-like Domain"/>
    <property type="match status" value="1"/>
</dbReference>
<evidence type="ECO:0000256" key="4">
    <source>
        <dbReference type="ARBA" id="ARBA00022538"/>
    </source>
</evidence>
<keyword evidence="6" id="KW-0630">Potassium</keyword>
<feature type="transmembrane region" description="Helical" evidence="10">
    <location>
        <begin position="281"/>
        <end position="305"/>
    </location>
</feature>
<dbReference type="InterPro" id="IPR006153">
    <property type="entry name" value="Cation/H_exchanger_TM"/>
</dbReference>
<dbReference type="InterPro" id="IPR038770">
    <property type="entry name" value="Na+/solute_symporter_sf"/>
</dbReference>
<evidence type="ECO:0000256" key="6">
    <source>
        <dbReference type="ARBA" id="ARBA00022958"/>
    </source>
</evidence>
<evidence type="ECO:0000256" key="2">
    <source>
        <dbReference type="ARBA" id="ARBA00022448"/>
    </source>
</evidence>
<keyword evidence="13" id="KW-1185">Reference proteome</keyword>
<comment type="subcellular location">
    <subcellularLocation>
        <location evidence="1">Membrane</location>
        <topology evidence="1">Multi-pass membrane protein</topology>
    </subcellularLocation>
</comment>
<dbReference type="GO" id="GO:1902600">
    <property type="term" value="P:proton transmembrane transport"/>
    <property type="evidence" value="ECO:0007669"/>
    <property type="project" value="InterPro"/>
</dbReference>
<comment type="caution">
    <text evidence="12">The sequence shown here is derived from an EMBL/GenBank/DDBJ whole genome shotgun (WGS) entry which is preliminary data.</text>
</comment>
<dbReference type="GO" id="GO:0006813">
    <property type="term" value="P:potassium ion transport"/>
    <property type="evidence" value="ECO:0007669"/>
    <property type="project" value="UniProtKB-KW"/>
</dbReference>
<organism evidence="12 13">
    <name type="scientific">Chelatococcus caeni</name>
    <dbReference type="NCBI Taxonomy" id="1348468"/>
    <lineage>
        <taxon>Bacteria</taxon>
        <taxon>Pseudomonadati</taxon>
        <taxon>Pseudomonadota</taxon>
        <taxon>Alphaproteobacteria</taxon>
        <taxon>Hyphomicrobiales</taxon>
        <taxon>Chelatococcaceae</taxon>
        <taxon>Chelatococcus</taxon>
    </lineage>
</organism>
<evidence type="ECO:0000256" key="8">
    <source>
        <dbReference type="ARBA" id="ARBA00023065"/>
    </source>
</evidence>
<keyword evidence="7 10" id="KW-1133">Transmembrane helix</keyword>
<evidence type="ECO:0000256" key="7">
    <source>
        <dbReference type="ARBA" id="ARBA00022989"/>
    </source>
</evidence>
<evidence type="ECO:0000256" key="5">
    <source>
        <dbReference type="ARBA" id="ARBA00022692"/>
    </source>
</evidence>
<dbReference type="GO" id="GO:0015297">
    <property type="term" value="F:antiporter activity"/>
    <property type="evidence" value="ECO:0007669"/>
    <property type="project" value="UniProtKB-KW"/>
</dbReference>
<feature type="transmembrane region" description="Helical" evidence="10">
    <location>
        <begin position="193"/>
        <end position="215"/>
    </location>
</feature>
<feature type="transmembrane region" description="Helical" evidence="10">
    <location>
        <begin position="163"/>
        <end position="187"/>
    </location>
</feature>